<evidence type="ECO:0000259" key="4">
    <source>
        <dbReference type="Pfam" id="PF13649"/>
    </source>
</evidence>
<dbReference type="CDD" id="cd02440">
    <property type="entry name" value="AdoMet_MTases"/>
    <property type="match status" value="1"/>
</dbReference>
<sequence length="124" mass="13770">MSTLSDSTFTNYTNDQAQKYAQLRGTYTDPLFRTIIDRHLKTGGKFRVLADVGCGPGNATKPLARSFDYVVGLDPGVEMINTAQELGAKRRLDSQSSMLSPALNQLRALFVKTCHLSKITKEWI</sequence>
<dbReference type="Proteomes" id="UP001220324">
    <property type="component" value="Unassembled WGS sequence"/>
</dbReference>
<dbReference type="Pfam" id="PF13649">
    <property type="entry name" value="Methyltransf_25"/>
    <property type="match status" value="1"/>
</dbReference>
<name>A0AAD6D0N8_9EURO</name>
<keyword evidence="2" id="KW-0808">Transferase</keyword>
<dbReference type="SUPFAM" id="SSF53335">
    <property type="entry name" value="S-adenosyl-L-methionine-dependent methyltransferases"/>
    <property type="match status" value="1"/>
</dbReference>
<dbReference type="AlphaFoldDB" id="A0AAD6D0N8"/>
<dbReference type="InterPro" id="IPR051052">
    <property type="entry name" value="Diverse_substrate_MTase"/>
</dbReference>
<keyword evidence="1 5" id="KW-0489">Methyltransferase</keyword>
<accession>A0AAD6D0N8</accession>
<evidence type="ECO:0000313" key="6">
    <source>
        <dbReference type="Proteomes" id="UP001220324"/>
    </source>
</evidence>
<dbReference type="PANTHER" id="PTHR44942:SF4">
    <property type="entry name" value="METHYLTRANSFERASE TYPE 11 DOMAIN-CONTAINING PROTEIN"/>
    <property type="match status" value="1"/>
</dbReference>
<keyword evidence="3" id="KW-0949">S-adenosyl-L-methionine</keyword>
<evidence type="ECO:0000256" key="3">
    <source>
        <dbReference type="ARBA" id="ARBA00022691"/>
    </source>
</evidence>
<reference evidence="5 6" key="1">
    <citation type="journal article" date="2023" name="IMA Fungus">
        <title>Comparative genomic study of the Penicillium genus elucidates a diverse pangenome and 15 lateral gene transfer events.</title>
        <authorList>
            <person name="Petersen C."/>
            <person name="Sorensen T."/>
            <person name="Nielsen M.R."/>
            <person name="Sondergaard T.E."/>
            <person name="Sorensen J.L."/>
            <person name="Fitzpatrick D.A."/>
            <person name="Frisvad J.C."/>
            <person name="Nielsen K.L."/>
        </authorList>
    </citation>
    <scope>NUCLEOTIDE SEQUENCE [LARGE SCALE GENOMIC DNA]</scope>
    <source>
        <strain evidence="5 6">IBT 35679</strain>
    </source>
</reference>
<dbReference type="Gene3D" id="3.40.50.150">
    <property type="entry name" value="Vaccinia Virus protein VP39"/>
    <property type="match status" value="1"/>
</dbReference>
<keyword evidence="6" id="KW-1185">Reference proteome</keyword>
<dbReference type="InterPro" id="IPR029063">
    <property type="entry name" value="SAM-dependent_MTases_sf"/>
</dbReference>
<dbReference type="PANTHER" id="PTHR44942">
    <property type="entry name" value="METHYLTRANSF_11 DOMAIN-CONTAINING PROTEIN"/>
    <property type="match status" value="1"/>
</dbReference>
<evidence type="ECO:0000256" key="1">
    <source>
        <dbReference type="ARBA" id="ARBA00022603"/>
    </source>
</evidence>
<evidence type="ECO:0000256" key="2">
    <source>
        <dbReference type="ARBA" id="ARBA00022679"/>
    </source>
</evidence>
<dbReference type="GO" id="GO:0032259">
    <property type="term" value="P:methylation"/>
    <property type="evidence" value="ECO:0007669"/>
    <property type="project" value="UniProtKB-KW"/>
</dbReference>
<comment type="caution">
    <text evidence="5">The sequence shown here is derived from an EMBL/GenBank/DDBJ whole genome shotgun (WGS) entry which is preliminary data.</text>
</comment>
<organism evidence="5 6">
    <name type="scientific">Penicillium frequentans</name>
    <dbReference type="NCBI Taxonomy" id="3151616"/>
    <lineage>
        <taxon>Eukaryota</taxon>
        <taxon>Fungi</taxon>
        <taxon>Dikarya</taxon>
        <taxon>Ascomycota</taxon>
        <taxon>Pezizomycotina</taxon>
        <taxon>Eurotiomycetes</taxon>
        <taxon>Eurotiomycetidae</taxon>
        <taxon>Eurotiales</taxon>
        <taxon>Aspergillaceae</taxon>
        <taxon>Penicillium</taxon>
    </lineage>
</organism>
<dbReference type="GO" id="GO:0008168">
    <property type="term" value="F:methyltransferase activity"/>
    <property type="evidence" value="ECO:0007669"/>
    <property type="project" value="UniProtKB-KW"/>
</dbReference>
<evidence type="ECO:0000313" key="5">
    <source>
        <dbReference type="EMBL" id="KAJ5546876.1"/>
    </source>
</evidence>
<feature type="domain" description="Methyltransferase" evidence="4">
    <location>
        <begin position="51"/>
        <end position="92"/>
    </location>
</feature>
<dbReference type="InterPro" id="IPR041698">
    <property type="entry name" value="Methyltransf_25"/>
</dbReference>
<dbReference type="EMBL" id="JAQIZZ010000003">
    <property type="protein sequence ID" value="KAJ5546876.1"/>
    <property type="molecule type" value="Genomic_DNA"/>
</dbReference>
<proteinExistence type="predicted"/>
<gene>
    <name evidence="5" type="ORF">N7494_004461</name>
</gene>
<protein>
    <submittedName>
        <fullName evidence="5">S-adenosyl-L-methionine-dependent methyltransferase</fullName>
    </submittedName>
</protein>